<dbReference type="PANTHER" id="PTHR30203">
    <property type="entry name" value="OUTER MEMBRANE CATION EFFLUX PROTEIN"/>
    <property type="match status" value="1"/>
</dbReference>
<sequence>MTRLFFPAALTLAALLLAGCATPSTDAPARTPPVADPWWTGFGTTELPAFVASVDAGNPDGDAAEARLRQAEAQERITGASVWPELSATADVQRQGRLGGDANVSGNRRALGLDARYEVDLWGRLRAQRDSAGASRQASAFDRDAVRLALRAGAGAAWLEALGLRERTAIARHSLDDAERLLQLVEARARAGAASPLELAQQRGIVASQRRTAATLRQQSRAADVRMARWLGQAGSEVPIAVASLQQLALPSVEAGLPADLLARRPDIARAEAALAAADADVAAARAAMFPTLTLSAGIAAAGSRFGTLFDHPVYSLAAALAAPIFDGGRRAAVRDLSAARREELLANYRAATVAAFTDALTALDAVAAIDTQRTAQDEELAQAERARTLAESRYRAGAETLLTLLDAQRTLFAAQDARARLLQARLQASVTLYHALGGGWTAEAAATTTATTGLSRSAR</sequence>
<reference evidence="3 4" key="1">
    <citation type="submission" date="2018-09" db="EMBL/GenBank/DDBJ databases">
        <title>Acidovorax cavernicola nov. sp. isolated from Gruta de las Maravillas (Aracena, Spain).</title>
        <authorList>
            <person name="Jurado V."/>
            <person name="Gutierrez-Patricio S."/>
            <person name="Gonzalez-Pimentel J.L."/>
            <person name="Miller A.Z."/>
            <person name="Laiz L."/>
            <person name="Saiz-Jimenez C."/>
        </authorList>
    </citation>
    <scope>NUCLEOTIDE SEQUENCE [LARGE SCALE GENOMIC DNA]</scope>
    <source>
        <strain evidence="3 4">1011MAR4D40.2</strain>
    </source>
</reference>
<keyword evidence="2" id="KW-0732">Signal</keyword>
<organism evidence="3 4">
    <name type="scientific">Acidovorax cavernicola</name>
    <dbReference type="NCBI Taxonomy" id="1675792"/>
    <lineage>
        <taxon>Bacteria</taxon>
        <taxon>Pseudomonadati</taxon>
        <taxon>Pseudomonadota</taxon>
        <taxon>Betaproteobacteria</taxon>
        <taxon>Burkholderiales</taxon>
        <taxon>Comamonadaceae</taxon>
        <taxon>Acidovorax</taxon>
    </lineage>
</organism>
<protein>
    <submittedName>
        <fullName evidence="3">Efflux transporter outer membrane subunit</fullName>
    </submittedName>
</protein>
<dbReference type="OrthoDB" id="9770517at2"/>
<evidence type="ECO:0000256" key="2">
    <source>
        <dbReference type="RuleBase" id="RU362097"/>
    </source>
</evidence>
<dbReference type="SUPFAM" id="SSF56954">
    <property type="entry name" value="Outer membrane efflux proteins (OEP)"/>
    <property type="match status" value="1"/>
</dbReference>
<keyword evidence="4" id="KW-1185">Reference proteome</keyword>
<keyword evidence="2" id="KW-0449">Lipoprotein</keyword>
<gene>
    <name evidence="3" type="ORF">D3H34_25080</name>
</gene>
<dbReference type="InterPro" id="IPR003423">
    <property type="entry name" value="OMP_efflux"/>
</dbReference>
<keyword evidence="2" id="KW-0812">Transmembrane</keyword>
<feature type="signal peptide" evidence="2">
    <location>
        <begin position="1"/>
        <end position="29"/>
    </location>
</feature>
<comment type="similarity">
    <text evidence="1 2">Belongs to the outer membrane factor (OMF) (TC 1.B.17) family.</text>
</comment>
<dbReference type="PANTHER" id="PTHR30203:SF33">
    <property type="entry name" value="BLR4455 PROTEIN"/>
    <property type="match status" value="1"/>
</dbReference>
<dbReference type="InterPro" id="IPR010131">
    <property type="entry name" value="MdtP/NodT-like"/>
</dbReference>
<dbReference type="RefSeq" id="WP_119556955.1">
    <property type="nucleotide sequence ID" value="NZ_QXMN01000042.1"/>
</dbReference>
<evidence type="ECO:0000313" key="4">
    <source>
        <dbReference type="Proteomes" id="UP000265619"/>
    </source>
</evidence>
<comment type="caution">
    <text evidence="3">The sequence shown here is derived from an EMBL/GenBank/DDBJ whole genome shotgun (WGS) entry which is preliminary data.</text>
</comment>
<keyword evidence="2" id="KW-0472">Membrane</keyword>
<dbReference type="GO" id="GO:0005886">
    <property type="term" value="C:plasma membrane"/>
    <property type="evidence" value="ECO:0007669"/>
    <property type="project" value="UniProtKB-SubCell"/>
</dbReference>
<keyword evidence="2" id="KW-0564">Palmitate</keyword>
<proteinExistence type="inferred from homology"/>
<evidence type="ECO:0000256" key="1">
    <source>
        <dbReference type="ARBA" id="ARBA00007613"/>
    </source>
</evidence>
<dbReference type="EMBL" id="QXMN01000042">
    <property type="protein sequence ID" value="RIX75517.1"/>
    <property type="molecule type" value="Genomic_DNA"/>
</dbReference>
<dbReference type="Gene3D" id="2.20.200.10">
    <property type="entry name" value="Outer membrane efflux proteins (OEP)"/>
    <property type="match status" value="1"/>
</dbReference>
<dbReference type="Pfam" id="PF02321">
    <property type="entry name" value="OEP"/>
    <property type="match status" value="2"/>
</dbReference>
<dbReference type="Gene3D" id="1.20.1600.10">
    <property type="entry name" value="Outer membrane efflux proteins (OEP)"/>
    <property type="match status" value="1"/>
</dbReference>
<keyword evidence="2" id="KW-1134">Transmembrane beta strand</keyword>
<dbReference type="GO" id="GO:0015562">
    <property type="term" value="F:efflux transmembrane transporter activity"/>
    <property type="evidence" value="ECO:0007669"/>
    <property type="project" value="InterPro"/>
</dbReference>
<comment type="subcellular location">
    <subcellularLocation>
        <location evidence="2">Cell membrane</location>
        <topology evidence="2">Lipid-anchor</topology>
    </subcellularLocation>
</comment>
<accession>A0A9X8GSY5</accession>
<dbReference type="Proteomes" id="UP000265619">
    <property type="component" value="Unassembled WGS sequence"/>
</dbReference>
<feature type="chain" id="PRO_5041013192" evidence="2">
    <location>
        <begin position="30"/>
        <end position="460"/>
    </location>
</feature>
<evidence type="ECO:0000313" key="3">
    <source>
        <dbReference type="EMBL" id="RIX75517.1"/>
    </source>
</evidence>
<dbReference type="AlphaFoldDB" id="A0A9X8GSY5"/>
<dbReference type="NCBIfam" id="TIGR01845">
    <property type="entry name" value="outer_NodT"/>
    <property type="match status" value="1"/>
</dbReference>
<dbReference type="PROSITE" id="PS51257">
    <property type="entry name" value="PROKAR_LIPOPROTEIN"/>
    <property type="match status" value="1"/>
</dbReference>
<name>A0A9X8GSY5_9BURK</name>